<dbReference type="AlphaFoldDB" id="A0A437PWD0"/>
<keyword evidence="3 4" id="KW-0408">Iron</keyword>
<dbReference type="OrthoDB" id="9811281at2"/>
<keyword evidence="8" id="KW-1185">Reference proteome</keyword>
<sequence>MNLSLTEIWLVSLLIITSIIVLVVTLQLSTVLKKLTQDPNQVDEEENLSWWDKFKGLKPIEKEGEIAMEHKYDGIVELDNPTPPWFMYLFYITIIFAGIYLFYYHLSPNSSLSQDEEYTTEVTIAEKAKEEYMKKFANSVNEDNAKALTGKAELEEGAKVYATNCVACHGDKGQGGVGPNLTDNYWIHGGGIKNVFHTITQGVPEKGMIAWNKTLNPIQVQKVASYILSLKGTNPPGAKEPQGEEVK</sequence>
<dbReference type="Gene3D" id="6.10.280.130">
    <property type="match status" value="1"/>
</dbReference>
<evidence type="ECO:0000313" key="8">
    <source>
        <dbReference type="Proteomes" id="UP000282832"/>
    </source>
</evidence>
<dbReference type="SUPFAM" id="SSF46626">
    <property type="entry name" value="Cytochrome c"/>
    <property type="match status" value="1"/>
</dbReference>
<evidence type="ECO:0000256" key="1">
    <source>
        <dbReference type="ARBA" id="ARBA00022617"/>
    </source>
</evidence>
<dbReference type="EMBL" id="SACY01000001">
    <property type="protein sequence ID" value="RVU26577.1"/>
    <property type="molecule type" value="Genomic_DNA"/>
</dbReference>
<dbReference type="PANTHER" id="PTHR33751">
    <property type="entry name" value="CBB3-TYPE CYTOCHROME C OXIDASE SUBUNIT FIXP"/>
    <property type="match status" value="1"/>
</dbReference>
<keyword evidence="5" id="KW-0472">Membrane</keyword>
<dbReference type="PANTHER" id="PTHR33751:SF1">
    <property type="entry name" value="CBB3-TYPE CYTOCHROME C OXIDASE SUBUNIT FIXP"/>
    <property type="match status" value="1"/>
</dbReference>
<dbReference type="PROSITE" id="PS51007">
    <property type="entry name" value="CYTC"/>
    <property type="match status" value="1"/>
</dbReference>
<dbReference type="InterPro" id="IPR009056">
    <property type="entry name" value="Cyt_c-like_dom"/>
</dbReference>
<evidence type="ECO:0000256" key="4">
    <source>
        <dbReference type="PROSITE-ProRule" id="PRU00433"/>
    </source>
</evidence>
<dbReference type="Pfam" id="PF14715">
    <property type="entry name" value="FixP_N"/>
    <property type="match status" value="1"/>
</dbReference>
<dbReference type="GO" id="GO:0009055">
    <property type="term" value="F:electron transfer activity"/>
    <property type="evidence" value="ECO:0007669"/>
    <property type="project" value="InterPro"/>
</dbReference>
<dbReference type="Proteomes" id="UP000282832">
    <property type="component" value="Unassembled WGS sequence"/>
</dbReference>
<evidence type="ECO:0000256" key="5">
    <source>
        <dbReference type="SAM" id="Phobius"/>
    </source>
</evidence>
<evidence type="ECO:0000256" key="2">
    <source>
        <dbReference type="ARBA" id="ARBA00022723"/>
    </source>
</evidence>
<proteinExistence type="predicted"/>
<keyword evidence="1 4" id="KW-0349">Heme</keyword>
<name>A0A437PWD0_9BACT</name>
<feature type="transmembrane region" description="Helical" evidence="5">
    <location>
        <begin position="7"/>
        <end position="28"/>
    </location>
</feature>
<keyword evidence="2 4" id="KW-0479">Metal-binding</keyword>
<dbReference type="InterPro" id="IPR038414">
    <property type="entry name" value="CcoP_N_sf"/>
</dbReference>
<evidence type="ECO:0000313" key="7">
    <source>
        <dbReference type="EMBL" id="RVU26577.1"/>
    </source>
</evidence>
<dbReference type="GO" id="GO:0046872">
    <property type="term" value="F:metal ion binding"/>
    <property type="evidence" value="ECO:0007669"/>
    <property type="project" value="UniProtKB-KW"/>
</dbReference>
<keyword evidence="5" id="KW-1133">Transmembrane helix</keyword>
<evidence type="ECO:0000259" key="6">
    <source>
        <dbReference type="PROSITE" id="PS51007"/>
    </source>
</evidence>
<dbReference type="InterPro" id="IPR050597">
    <property type="entry name" value="Cytochrome_c_Oxidase_Subunit"/>
</dbReference>
<dbReference type="InterPro" id="IPR032858">
    <property type="entry name" value="CcoP_N"/>
</dbReference>
<protein>
    <submittedName>
        <fullName evidence="7">C-type cytochrome</fullName>
    </submittedName>
</protein>
<feature type="transmembrane region" description="Helical" evidence="5">
    <location>
        <begin position="85"/>
        <end position="104"/>
    </location>
</feature>
<dbReference type="Gene3D" id="1.10.760.10">
    <property type="entry name" value="Cytochrome c-like domain"/>
    <property type="match status" value="1"/>
</dbReference>
<accession>A0A437PWD0</accession>
<gene>
    <name evidence="7" type="ORF">EOJ36_00870</name>
</gene>
<evidence type="ECO:0000256" key="3">
    <source>
        <dbReference type="ARBA" id="ARBA00023004"/>
    </source>
</evidence>
<feature type="domain" description="Cytochrome c" evidence="6">
    <location>
        <begin position="152"/>
        <end position="231"/>
    </location>
</feature>
<dbReference type="RefSeq" id="WP_127802129.1">
    <property type="nucleotide sequence ID" value="NZ_SACY01000001.1"/>
</dbReference>
<dbReference type="Pfam" id="PF13442">
    <property type="entry name" value="Cytochrome_CBB3"/>
    <property type="match status" value="1"/>
</dbReference>
<dbReference type="InterPro" id="IPR036909">
    <property type="entry name" value="Cyt_c-like_dom_sf"/>
</dbReference>
<dbReference type="GO" id="GO:0020037">
    <property type="term" value="F:heme binding"/>
    <property type="evidence" value="ECO:0007669"/>
    <property type="project" value="InterPro"/>
</dbReference>
<organism evidence="7 8">
    <name type="scientific">Sandaracinomonas limnophila</name>
    <dbReference type="NCBI Taxonomy" id="1862386"/>
    <lineage>
        <taxon>Bacteria</taxon>
        <taxon>Pseudomonadati</taxon>
        <taxon>Bacteroidota</taxon>
        <taxon>Cytophagia</taxon>
        <taxon>Cytophagales</taxon>
        <taxon>Flectobacillaceae</taxon>
        <taxon>Sandaracinomonas</taxon>
    </lineage>
</organism>
<comment type="caution">
    <text evidence="7">The sequence shown here is derived from an EMBL/GenBank/DDBJ whole genome shotgun (WGS) entry which is preliminary data.</text>
</comment>
<reference evidence="7 8" key="1">
    <citation type="submission" date="2019-01" db="EMBL/GenBank/DDBJ databases">
        <authorList>
            <person name="Chen W.-M."/>
        </authorList>
    </citation>
    <scope>NUCLEOTIDE SEQUENCE [LARGE SCALE GENOMIC DNA]</scope>
    <source>
        <strain evidence="7 8">FSY-15</strain>
    </source>
</reference>
<keyword evidence="5" id="KW-0812">Transmembrane</keyword>